<evidence type="ECO:0000313" key="13">
    <source>
        <dbReference type="Proteomes" id="UP000298416"/>
    </source>
</evidence>
<dbReference type="GO" id="GO:0016712">
    <property type="term" value="F:oxidoreductase activity, acting on paired donors, with incorporation or reduction of molecular oxygen, reduced flavin or flavoprotein as one donor, and incorporation of one atom of oxygen"/>
    <property type="evidence" value="ECO:0007669"/>
    <property type="project" value="UniProtKB-ARBA"/>
</dbReference>
<dbReference type="GO" id="GO:0020037">
    <property type="term" value="F:heme binding"/>
    <property type="evidence" value="ECO:0007669"/>
    <property type="project" value="InterPro"/>
</dbReference>
<dbReference type="Pfam" id="PF00067">
    <property type="entry name" value="p450"/>
    <property type="match status" value="2"/>
</dbReference>
<dbReference type="PRINTS" id="PR00463">
    <property type="entry name" value="EP450I"/>
</dbReference>
<evidence type="ECO:0000256" key="11">
    <source>
        <dbReference type="RuleBase" id="RU000461"/>
    </source>
</evidence>
<keyword evidence="6" id="KW-0812">Transmembrane</keyword>
<keyword evidence="9 11" id="KW-0503">Monooxygenase</keyword>
<keyword evidence="8 10" id="KW-0408">Iron</keyword>
<dbReference type="Gene3D" id="1.10.630.10">
    <property type="entry name" value="Cytochrome P450"/>
    <property type="match status" value="1"/>
</dbReference>
<dbReference type="PRINTS" id="PR00385">
    <property type="entry name" value="P450"/>
</dbReference>
<dbReference type="PANTHER" id="PTHR47953">
    <property type="entry name" value="OS08G0105600 PROTEIN"/>
    <property type="match status" value="1"/>
</dbReference>
<comment type="subcellular location">
    <subcellularLocation>
        <location evidence="2">Membrane</location>
        <topology evidence="2">Single-pass type II membrane protein</topology>
    </subcellularLocation>
</comment>
<comment type="caution">
    <text evidence="12">The sequence shown here is derived from an EMBL/GenBank/DDBJ whole genome shotgun (WGS) entry which is preliminary data.</text>
</comment>
<dbReference type="GO" id="GO:0016114">
    <property type="term" value="P:terpenoid biosynthetic process"/>
    <property type="evidence" value="ECO:0007669"/>
    <property type="project" value="UniProtKB-ARBA"/>
</dbReference>
<name>A0A8X8ZHB0_SALSN</name>
<dbReference type="AlphaFoldDB" id="A0A8X8ZHB0"/>
<evidence type="ECO:0000256" key="4">
    <source>
        <dbReference type="ARBA" id="ARBA00022617"/>
    </source>
</evidence>
<feature type="binding site" description="axial binding residue" evidence="10">
    <location>
        <position position="287"/>
    </location>
    <ligand>
        <name>heme</name>
        <dbReference type="ChEBI" id="CHEBI:30413"/>
    </ligand>
    <ligandPart>
        <name>Fe</name>
        <dbReference type="ChEBI" id="CHEBI:18248"/>
    </ligandPart>
</feature>
<evidence type="ECO:0000256" key="7">
    <source>
        <dbReference type="ARBA" id="ARBA00023002"/>
    </source>
</evidence>
<dbReference type="Proteomes" id="UP000298416">
    <property type="component" value="Unassembled WGS sequence"/>
</dbReference>
<reference evidence="12" key="1">
    <citation type="submission" date="2018-01" db="EMBL/GenBank/DDBJ databases">
        <authorList>
            <person name="Mao J.F."/>
        </authorList>
    </citation>
    <scope>NUCLEOTIDE SEQUENCE</scope>
    <source>
        <strain evidence="12">Huo1</strain>
        <tissue evidence="12">Leaf</tissue>
    </source>
</reference>
<dbReference type="InterPro" id="IPR001128">
    <property type="entry name" value="Cyt_P450"/>
</dbReference>
<dbReference type="InterPro" id="IPR017972">
    <property type="entry name" value="Cyt_P450_CS"/>
</dbReference>
<dbReference type="InterPro" id="IPR036396">
    <property type="entry name" value="Cyt_P450_sf"/>
</dbReference>
<evidence type="ECO:0000256" key="6">
    <source>
        <dbReference type="ARBA" id="ARBA00022968"/>
    </source>
</evidence>
<evidence type="ECO:0000256" key="9">
    <source>
        <dbReference type="ARBA" id="ARBA00023033"/>
    </source>
</evidence>
<evidence type="ECO:0000256" key="3">
    <source>
        <dbReference type="ARBA" id="ARBA00010617"/>
    </source>
</evidence>
<keyword evidence="13" id="KW-1185">Reference proteome</keyword>
<dbReference type="SUPFAM" id="SSF48264">
    <property type="entry name" value="Cytochrome P450"/>
    <property type="match status" value="1"/>
</dbReference>
<dbReference type="GO" id="GO:0016020">
    <property type="term" value="C:membrane"/>
    <property type="evidence" value="ECO:0007669"/>
    <property type="project" value="UniProtKB-SubCell"/>
</dbReference>
<protein>
    <submittedName>
        <fullName evidence="12">Uncharacterized protein</fullName>
    </submittedName>
</protein>
<keyword evidence="7 11" id="KW-0560">Oxidoreductase</keyword>
<keyword evidence="5 10" id="KW-0479">Metal-binding</keyword>
<dbReference type="EMBL" id="PNBA02000012">
    <property type="protein sequence ID" value="KAG6404816.1"/>
    <property type="molecule type" value="Genomic_DNA"/>
</dbReference>
<evidence type="ECO:0000256" key="2">
    <source>
        <dbReference type="ARBA" id="ARBA00004606"/>
    </source>
</evidence>
<evidence type="ECO:0000256" key="5">
    <source>
        <dbReference type="ARBA" id="ARBA00022723"/>
    </source>
</evidence>
<dbReference type="PROSITE" id="PS00086">
    <property type="entry name" value="CYTOCHROME_P450"/>
    <property type="match status" value="1"/>
</dbReference>
<dbReference type="PANTHER" id="PTHR47953:SF16">
    <property type="entry name" value="CYTOCHROME P450 71D8"/>
    <property type="match status" value="1"/>
</dbReference>
<dbReference type="FunFam" id="1.10.630.10:FF:000126">
    <property type="entry name" value="Predicted protein"/>
    <property type="match status" value="1"/>
</dbReference>
<comment type="similarity">
    <text evidence="3 11">Belongs to the cytochrome P450 family.</text>
</comment>
<accession>A0A8X8ZHB0</accession>
<evidence type="ECO:0000313" key="12">
    <source>
        <dbReference type="EMBL" id="KAG6404816.1"/>
    </source>
</evidence>
<evidence type="ECO:0000256" key="10">
    <source>
        <dbReference type="PIRSR" id="PIRSR602401-1"/>
    </source>
</evidence>
<dbReference type="GO" id="GO:0005506">
    <property type="term" value="F:iron ion binding"/>
    <property type="evidence" value="ECO:0007669"/>
    <property type="project" value="InterPro"/>
</dbReference>
<keyword evidence="4 10" id="KW-0349">Heme</keyword>
<evidence type="ECO:0000256" key="1">
    <source>
        <dbReference type="ARBA" id="ARBA00001971"/>
    </source>
</evidence>
<dbReference type="InterPro" id="IPR052306">
    <property type="entry name" value="CYP450_71D"/>
</dbReference>
<organism evidence="12">
    <name type="scientific">Salvia splendens</name>
    <name type="common">Scarlet sage</name>
    <dbReference type="NCBI Taxonomy" id="180675"/>
    <lineage>
        <taxon>Eukaryota</taxon>
        <taxon>Viridiplantae</taxon>
        <taxon>Streptophyta</taxon>
        <taxon>Embryophyta</taxon>
        <taxon>Tracheophyta</taxon>
        <taxon>Spermatophyta</taxon>
        <taxon>Magnoliopsida</taxon>
        <taxon>eudicotyledons</taxon>
        <taxon>Gunneridae</taxon>
        <taxon>Pentapetalae</taxon>
        <taxon>asterids</taxon>
        <taxon>lamiids</taxon>
        <taxon>Lamiales</taxon>
        <taxon>Lamiaceae</taxon>
        <taxon>Nepetoideae</taxon>
        <taxon>Mentheae</taxon>
        <taxon>Salviinae</taxon>
        <taxon>Salvia</taxon>
        <taxon>Salvia subgen. Calosphace</taxon>
        <taxon>core Calosphace</taxon>
    </lineage>
</organism>
<dbReference type="InterPro" id="IPR002401">
    <property type="entry name" value="Cyt_P450_E_grp-I"/>
</dbReference>
<evidence type="ECO:0000256" key="8">
    <source>
        <dbReference type="ARBA" id="ARBA00023004"/>
    </source>
</evidence>
<keyword evidence="6" id="KW-0735">Signal-anchor</keyword>
<proteinExistence type="inferred from homology"/>
<reference evidence="12" key="2">
    <citation type="submission" date="2020-08" db="EMBL/GenBank/DDBJ databases">
        <title>Plant Genome Project.</title>
        <authorList>
            <person name="Zhang R.-G."/>
        </authorList>
    </citation>
    <scope>NUCLEOTIDE SEQUENCE</scope>
    <source>
        <strain evidence="12">Huo1</strain>
        <tissue evidence="12">Leaf</tissue>
    </source>
</reference>
<sequence>MRKLCVNELLTPKMVRLFQSIREDENARLVRSLRESSGSPVNFTEKLFAMSSSITCRAAFGGACKDSETLIKMMADSQKMVGGFEMVDLFPSWRIAGAMSWRKLRLMKTMRGRLDKILDDIIDRHRRKLVESGNRGIRSLGDVFTAGIDTSASTIDWTMVELLRHPRVMTKVQAEVRQALDESNTNKIEQNDVVYDLKYLKLVIKETLRLHPPVPMLPRSCNKEHVINGCTIPAGSMVLVNIWAMQRDPSYWENPERFEPERFETEDLNFVGGDFKYSPFGIGRRICPGPTFGLAAVESALAQLLYNFDWELPRGVNPENLDMTENVGNTASRQQHLFVIAIPYTPTIES</sequence>
<comment type="cofactor">
    <cofactor evidence="1 10">
        <name>heme</name>
        <dbReference type="ChEBI" id="CHEBI:30413"/>
    </cofactor>
</comment>
<gene>
    <name evidence="12" type="ORF">SASPL_132392</name>
</gene>